<feature type="compositionally biased region" description="Polar residues" evidence="1">
    <location>
        <begin position="17"/>
        <end position="28"/>
    </location>
</feature>
<dbReference type="HOGENOM" id="CLU_3109031_0_0_1"/>
<dbReference type="Proteomes" id="UP000015104">
    <property type="component" value="Unassembled WGS sequence"/>
</dbReference>
<dbReference type="EMBL" id="CAEY01000513">
    <property type="status" value="NOT_ANNOTATED_CDS"/>
    <property type="molecule type" value="Genomic_DNA"/>
</dbReference>
<proteinExistence type="predicted"/>
<reference evidence="2" key="2">
    <citation type="submission" date="2015-06" db="UniProtKB">
        <authorList>
            <consortium name="EnsemblMetazoa"/>
        </authorList>
    </citation>
    <scope>IDENTIFICATION</scope>
</reference>
<keyword evidence="3" id="KW-1185">Reference proteome</keyword>
<feature type="region of interest" description="Disordered" evidence="1">
    <location>
        <begin position="17"/>
        <end position="39"/>
    </location>
</feature>
<evidence type="ECO:0000313" key="3">
    <source>
        <dbReference type="Proteomes" id="UP000015104"/>
    </source>
</evidence>
<organism evidence="2 3">
    <name type="scientific">Tetranychus urticae</name>
    <name type="common">Two-spotted spider mite</name>
    <dbReference type="NCBI Taxonomy" id="32264"/>
    <lineage>
        <taxon>Eukaryota</taxon>
        <taxon>Metazoa</taxon>
        <taxon>Ecdysozoa</taxon>
        <taxon>Arthropoda</taxon>
        <taxon>Chelicerata</taxon>
        <taxon>Arachnida</taxon>
        <taxon>Acari</taxon>
        <taxon>Acariformes</taxon>
        <taxon>Trombidiformes</taxon>
        <taxon>Prostigmata</taxon>
        <taxon>Eleutherengona</taxon>
        <taxon>Raphignathae</taxon>
        <taxon>Tetranychoidea</taxon>
        <taxon>Tetranychidae</taxon>
        <taxon>Tetranychus</taxon>
    </lineage>
</organism>
<protein>
    <submittedName>
        <fullName evidence="2">Uncharacterized protein</fullName>
    </submittedName>
</protein>
<evidence type="ECO:0000256" key="1">
    <source>
        <dbReference type="SAM" id="MobiDB-lite"/>
    </source>
</evidence>
<accession>T1KSY4</accession>
<reference evidence="3" key="1">
    <citation type="submission" date="2011-08" db="EMBL/GenBank/DDBJ databases">
        <authorList>
            <person name="Rombauts S."/>
        </authorList>
    </citation>
    <scope>NUCLEOTIDE SEQUENCE</scope>
    <source>
        <strain evidence="3">London</strain>
    </source>
</reference>
<name>T1KSY4_TETUR</name>
<dbReference type="EnsemblMetazoa" id="tetur20g01270.1">
    <property type="protein sequence ID" value="tetur20g01270.1"/>
    <property type="gene ID" value="tetur20g01270"/>
</dbReference>
<evidence type="ECO:0000313" key="2">
    <source>
        <dbReference type="EnsemblMetazoa" id="tetur20g01270.1"/>
    </source>
</evidence>
<sequence>MVYLKFKNFFSLKTSNTTDYQLPSSLSKDSPKEGSKSQTSKIIQYWNLRWD</sequence>
<dbReference type="AlphaFoldDB" id="T1KSY4"/>